<name>A0A7J9BAG8_GOSGO</name>
<dbReference type="PANTHER" id="PTHR11439">
    <property type="entry name" value="GAG-POL-RELATED RETROTRANSPOSON"/>
    <property type="match status" value="1"/>
</dbReference>
<dbReference type="AlphaFoldDB" id="A0A7J9BAG8"/>
<dbReference type="PANTHER" id="PTHR11439:SF467">
    <property type="entry name" value="INTEGRASE CATALYTIC DOMAIN-CONTAINING PROTEIN"/>
    <property type="match status" value="1"/>
</dbReference>
<protein>
    <submittedName>
        <fullName evidence="2">Uncharacterized protein</fullName>
    </submittedName>
</protein>
<keyword evidence="3" id="KW-1185">Reference proteome</keyword>
<sequence length="196" mass="21695">MAKVSFVVFPLALLLSIQFVVGQKEDEAASPELFMSDFGEQFNKIITDLTFKSKVAKLDEKFKSSVGDDYDSVDRAALADEVAASPESMKLSAQEGDPIEDESLFRSIVGALQYVFTPNSKLLLEGYSDASWGSDIDDRRSTSGFFVFFGGNPVSWRSKKQQVVSRATAEVEYRSLAHVTAEIEWIQSLLVELGIE</sequence>
<dbReference type="CDD" id="cd09272">
    <property type="entry name" value="RNase_HI_RT_Ty1"/>
    <property type="match status" value="1"/>
</dbReference>
<keyword evidence="1" id="KW-0732">Signal</keyword>
<accession>A0A7J9BAG8</accession>
<evidence type="ECO:0000256" key="1">
    <source>
        <dbReference type="SAM" id="SignalP"/>
    </source>
</evidence>
<proteinExistence type="predicted"/>
<evidence type="ECO:0000313" key="3">
    <source>
        <dbReference type="Proteomes" id="UP000593579"/>
    </source>
</evidence>
<feature type="signal peptide" evidence="1">
    <location>
        <begin position="1"/>
        <end position="22"/>
    </location>
</feature>
<dbReference type="Proteomes" id="UP000593579">
    <property type="component" value="Unassembled WGS sequence"/>
</dbReference>
<gene>
    <name evidence="2" type="ORF">Gogos_017382</name>
</gene>
<feature type="non-terminal residue" evidence="2">
    <location>
        <position position="1"/>
    </location>
</feature>
<reference evidence="2 3" key="1">
    <citation type="journal article" date="2019" name="Genome Biol. Evol.">
        <title>Insights into the evolution of the New World diploid cottons (Gossypium, subgenus Houzingenia) based on genome sequencing.</title>
        <authorList>
            <person name="Grover C.E."/>
            <person name="Arick M.A. 2nd"/>
            <person name="Thrash A."/>
            <person name="Conover J.L."/>
            <person name="Sanders W.S."/>
            <person name="Peterson D.G."/>
            <person name="Frelichowski J.E."/>
            <person name="Scheffler J.A."/>
            <person name="Scheffler B.E."/>
            <person name="Wendel J.F."/>
        </authorList>
    </citation>
    <scope>NUCLEOTIDE SEQUENCE [LARGE SCALE GENOMIC DNA]</scope>
    <source>
        <strain evidence="2">5</strain>
        <tissue evidence="2">Leaf</tissue>
    </source>
</reference>
<dbReference type="EMBL" id="JABEZY010000002">
    <property type="protein sequence ID" value="MBA0733357.1"/>
    <property type="molecule type" value="Genomic_DNA"/>
</dbReference>
<feature type="chain" id="PRO_5029464158" evidence="1">
    <location>
        <begin position="23"/>
        <end position="196"/>
    </location>
</feature>
<dbReference type="OrthoDB" id="998016at2759"/>
<evidence type="ECO:0000313" key="2">
    <source>
        <dbReference type="EMBL" id="MBA0733357.1"/>
    </source>
</evidence>
<comment type="caution">
    <text evidence="2">The sequence shown here is derived from an EMBL/GenBank/DDBJ whole genome shotgun (WGS) entry which is preliminary data.</text>
</comment>
<organism evidence="2 3">
    <name type="scientific">Gossypium gossypioides</name>
    <name type="common">Mexican cotton</name>
    <name type="synonym">Selera gossypioides</name>
    <dbReference type="NCBI Taxonomy" id="34282"/>
    <lineage>
        <taxon>Eukaryota</taxon>
        <taxon>Viridiplantae</taxon>
        <taxon>Streptophyta</taxon>
        <taxon>Embryophyta</taxon>
        <taxon>Tracheophyta</taxon>
        <taxon>Spermatophyta</taxon>
        <taxon>Magnoliopsida</taxon>
        <taxon>eudicotyledons</taxon>
        <taxon>Gunneridae</taxon>
        <taxon>Pentapetalae</taxon>
        <taxon>rosids</taxon>
        <taxon>malvids</taxon>
        <taxon>Malvales</taxon>
        <taxon>Malvaceae</taxon>
        <taxon>Malvoideae</taxon>
        <taxon>Gossypium</taxon>
    </lineage>
</organism>